<accession>A0A6A6KD11</accession>
<dbReference type="Proteomes" id="UP000467840">
    <property type="component" value="Chromosome 3"/>
</dbReference>
<dbReference type="SUPFAM" id="SSF50630">
    <property type="entry name" value="Acid proteases"/>
    <property type="match status" value="1"/>
</dbReference>
<organism evidence="2 3">
    <name type="scientific">Hevea brasiliensis</name>
    <name type="common">Para rubber tree</name>
    <name type="synonym">Siphonia brasiliensis</name>
    <dbReference type="NCBI Taxonomy" id="3981"/>
    <lineage>
        <taxon>Eukaryota</taxon>
        <taxon>Viridiplantae</taxon>
        <taxon>Streptophyta</taxon>
        <taxon>Embryophyta</taxon>
        <taxon>Tracheophyta</taxon>
        <taxon>Spermatophyta</taxon>
        <taxon>Magnoliopsida</taxon>
        <taxon>eudicotyledons</taxon>
        <taxon>Gunneridae</taxon>
        <taxon>Pentapetalae</taxon>
        <taxon>rosids</taxon>
        <taxon>fabids</taxon>
        <taxon>Malpighiales</taxon>
        <taxon>Euphorbiaceae</taxon>
        <taxon>Crotonoideae</taxon>
        <taxon>Micrandreae</taxon>
        <taxon>Hevea</taxon>
    </lineage>
</organism>
<evidence type="ECO:0000313" key="2">
    <source>
        <dbReference type="EMBL" id="KAF2286314.1"/>
    </source>
</evidence>
<sequence>MEIERRGARDLATAISIAESLVEFQRSERSRLSPQKDRSEGGNNPRQGWKLQILQVEGGTPQESREDRGMECPFLKCFLCDGPHKARECPKRSKLSALVEERKETPFQPKEATMGSLQLSALKVQEKETVNVEKGRPFVQIKVGGQELQALLDTGASHNFLTEKKAKSAYLGSSLWTELRRSDDIRQ</sequence>
<dbReference type="GO" id="GO:0004190">
    <property type="term" value="F:aspartic-type endopeptidase activity"/>
    <property type="evidence" value="ECO:0007669"/>
    <property type="project" value="InterPro"/>
</dbReference>
<name>A0A6A6KD11_HEVBR</name>
<dbReference type="GO" id="GO:0006508">
    <property type="term" value="P:proteolysis"/>
    <property type="evidence" value="ECO:0007669"/>
    <property type="project" value="InterPro"/>
</dbReference>
<evidence type="ECO:0000256" key="1">
    <source>
        <dbReference type="SAM" id="MobiDB-lite"/>
    </source>
</evidence>
<reference evidence="2 3" key="1">
    <citation type="journal article" date="2020" name="Mol. Plant">
        <title>The Chromosome-Based Rubber Tree Genome Provides New Insights into Spurge Genome Evolution and Rubber Biosynthesis.</title>
        <authorList>
            <person name="Liu J."/>
            <person name="Shi C."/>
            <person name="Shi C.C."/>
            <person name="Li W."/>
            <person name="Zhang Q.J."/>
            <person name="Zhang Y."/>
            <person name="Li K."/>
            <person name="Lu H.F."/>
            <person name="Shi C."/>
            <person name="Zhu S.T."/>
            <person name="Xiao Z.Y."/>
            <person name="Nan H."/>
            <person name="Yue Y."/>
            <person name="Zhu X.G."/>
            <person name="Wu Y."/>
            <person name="Hong X.N."/>
            <person name="Fan G.Y."/>
            <person name="Tong Y."/>
            <person name="Zhang D."/>
            <person name="Mao C.L."/>
            <person name="Liu Y.L."/>
            <person name="Hao S.J."/>
            <person name="Liu W.Q."/>
            <person name="Lv M.Q."/>
            <person name="Zhang H.B."/>
            <person name="Liu Y."/>
            <person name="Hu-Tang G.R."/>
            <person name="Wang J.P."/>
            <person name="Wang J.H."/>
            <person name="Sun Y.H."/>
            <person name="Ni S.B."/>
            <person name="Chen W.B."/>
            <person name="Zhang X.C."/>
            <person name="Jiao Y.N."/>
            <person name="Eichler E.E."/>
            <person name="Li G.H."/>
            <person name="Liu X."/>
            <person name="Gao L.Z."/>
        </authorList>
    </citation>
    <scope>NUCLEOTIDE SEQUENCE [LARGE SCALE GENOMIC DNA]</scope>
    <source>
        <strain evidence="3">cv. GT1</strain>
        <tissue evidence="2">Leaf</tissue>
    </source>
</reference>
<dbReference type="EMBL" id="JAAGAX010000017">
    <property type="protein sequence ID" value="KAF2286314.1"/>
    <property type="molecule type" value="Genomic_DNA"/>
</dbReference>
<evidence type="ECO:0000313" key="3">
    <source>
        <dbReference type="Proteomes" id="UP000467840"/>
    </source>
</evidence>
<dbReference type="InterPro" id="IPR021109">
    <property type="entry name" value="Peptidase_aspartic_dom_sf"/>
</dbReference>
<dbReference type="Gene3D" id="2.40.70.10">
    <property type="entry name" value="Acid Proteases"/>
    <property type="match status" value="1"/>
</dbReference>
<feature type="compositionally biased region" description="Basic and acidic residues" evidence="1">
    <location>
        <begin position="25"/>
        <end position="40"/>
    </location>
</feature>
<keyword evidence="3" id="KW-1185">Reference proteome</keyword>
<comment type="caution">
    <text evidence="2">The sequence shown here is derived from an EMBL/GenBank/DDBJ whole genome shotgun (WGS) entry which is preliminary data.</text>
</comment>
<gene>
    <name evidence="2" type="ORF">GH714_013752</name>
</gene>
<dbReference type="Pfam" id="PF13650">
    <property type="entry name" value="Asp_protease_2"/>
    <property type="match status" value="1"/>
</dbReference>
<dbReference type="CDD" id="cd00303">
    <property type="entry name" value="retropepsin_like"/>
    <property type="match status" value="1"/>
</dbReference>
<dbReference type="PROSITE" id="PS00141">
    <property type="entry name" value="ASP_PROTEASE"/>
    <property type="match status" value="1"/>
</dbReference>
<dbReference type="InterPro" id="IPR001969">
    <property type="entry name" value="Aspartic_peptidase_AS"/>
</dbReference>
<dbReference type="AlphaFoldDB" id="A0A6A6KD11"/>
<proteinExistence type="predicted"/>
<feature type="region of interest" description="Disordered" evidence="1">
    <location>
        <begin position="24"/>
        <end position="67"/>
    </location>
</feature>
<protein>
    <submittedName>
        <fullName evidence="2">Uncharacterized protein</fullName>
    </submittedName>
</protein>